<dbReference type="AlphaFoldDB" id="D6XZP9"/>
<keyword evidence="7" id="KW-0862">Zinc</keyword>
<dbReference type="SUPFAM" id="SSF53187">
    <property type="entry name" value="Zn-dependent exopeptidases"/>
    <property type="match status" value="1"/>
</dbReference>
<dbReference type="Pfam" id="PF01546">
    <property type="entry name" value="Peptidase_M20"/>
    <property type="match status" value="1"/>
</dbReference>
<dbReference type="eggNOG" id="COG0624">
    <property type="taxonomic scope" value="Bacteria"/>
</dbReference>
<dbReference type="SUPFAM" id="SSF55031">
    <property type="entry name" value="Bacterial exopeptidase dimerisation domain"/>
    <property type="match status" value="1"/>
</dbReference>
<dbReference type="RefSeq" id="WP_013171848.1">
    <property type="nucleotide sequence ID" value="NC_014219.1"/>
</dbReference>
<dbReference type="OrthoDB" id="9808195at2"/>
<accession>D6XZP9</accession>
<reference evidence="9" key="1">
    <citation type="submission" date="2009-10" db="EMBL/GenBank/DDBJ databases">
        <title>Complete sequence of Bacillus selenitireducens MLS10.</title>
        <authorList>
            <consortium name="US DOE Joint Genome Institute"/>
            <person name="Lucas S."/>
            <person name="Copeland A."/>
            <person name="Lapidus A."/>
            <person name="Glavina del Rio T."/>
            <person name="Dalin E."/>
            <person name="Tice H."/>
            <person name="Bruce D."/>
            <person name="Goodwin L."/>
            <person name="Pitluck S."/>
            <person name="Sims D."/>
            <person name="Brettin T."/>
            <person name="Detter J.C."/>
            <person name="Han C."/>
            <person name="Larimer F."/>
            <person name="Land M."/>
            <person name="Hauser L."/>
            <person name="Kyrpides N."/>
            <person name="Ovchinnikova G."/>
            <person name="Stolz J."/>
        </authorList>
    </citation>
    <scope>NUCLEOTIDE SEQUENCE [LARGE SCALE GENOMIC DNA]</scope>
    <source>
        <strain evidence="9">MLS10</strain>
    </source>
</reference>
<dbReference type="GO" id="GO:0046872">
    <property type="term" value="F:metal ion binding"/>
    <property type="evidence" value="ECO:0007669"/>
    <property type="project" value="UniProtKB-KW"/>
</dbReference>
<evidence type="ECO:0000256" key="1">
    <source>
        <dbReference type="ARBA" id="ARBA00001936"/>
    </source>
</evidence>
<dbReference type="EC" id="3.5.1.87" evidence="9"/>
<feature type="domain" description="Peptidase M20 dimerisation" evidence="8">
    <location>
        <begin position="227"/>
        <end position="326"/>
    </location>
</feature>
<dbReference type="HOGENOM" id="CLU_024588_6_0_9"/>
<keyword evidence="6" id="KW-0464">Manganese</keyword>
<dbReference type="PANTHER" id="PTHR32494">
    <property type="entry name" value="ALLANTOATE DEIMINASE-RELATED"/>
    <property type="match status" value="1"/>
</dbReference>
<evidence type="ECO:0000256" key="4">
    <source>
        <dbReference type="ARBA" id="ARBA00022723"/>
    </source>
</evidence>
<dbReference type="InterPro" id="IPR036264">
    <property type="entry name" value="Bact_exopeptidase_dim_dom"/>
</dbReference>
<keyword evidence="10" id="KW-1185">Reference proteome</keyword>
<dbReference type="NCBIfam" id="NF006771">
    <property type="entry name" value="PRK09290.1-5"/>
    <property type="match status" value="1"/>
</dbReference>
<gene>
    <name evidence="9" type="ordered locus">Bsel_0900</name>
</gene>
<dbReference type="InterPro" id="IPR010158">
    <property type="entry name" value="Amidase_Cbmase"/>
</dbReference>
<evidence type="ECO:0000256" key="7">
    <source>
        <dbReference type="PIRSR" id="PIRSR001235-1"/>
    </source>
</evidence>
<dbReference type="InterPro" id="IPR011650">
    <property type="entry name" value="Peptidase_M20_dimer"/>
</dbReference>
<proteinExistence type="inferred from homology"/>
<dbReference type="Gene3D" id="3.40.630.10">
    <property type="entry name" value="Zn peptidases"/>
    <property type="match status" value="1"/>
</dbReference>
<comment type="similarity">
    <text evidence="2">Belongs to the peptidase M20 family.</text>
</comment>
<feature type="binding site" evidence="7">
    <location>
        <position position="105"/>
    </location>
    <ligand>
        <name>Zn(2+)</name>
        <dbReference type="ChEBI" id="CHEBI:29105"/>
        <label>1</label>
    </ligand>
</feature>
<dbReference type="InterPro" id="IPR002933">
    <property type="entry name" value="Peptidase_M20"/>
</dbReference>
<dbReference type="PANTHER" id="PTHR32494:SF19">
    <property type="entry name" value="ALLANTOATE DEIMINASE-RELATED"/>
    <property type="match status" value="1"/>
</dbReference>
<comment type="cofactor">
    <cofactor evidence="1">
        <name>Mn(2+)</name>
        <dbReference type="ChEBI" id="CHEBI:29035"/>
    </cofactor>
</comment>
<feature type="binding site" evidence="7">
    <location>
        <position position="94"/>
    </location>
    <ligand>
        <name>Zn(2+)</name>
        <dbReference type="ChEBI" id="CHEBI:29105"/>
        <label>1</label>
    </ligand>
</feature>
<evidence type="ECO:0000313" key="10">
    <source>
        <dbReference type="Proteomes" id="UP000000271"/>
    </source>
</evidence>
<dbReference type="GO" id="GO:0050538">
    <property type="term" value="F:N-carbamoyl-L-amino-acid hydrolase activity"/>
    <property type="evidence" value="ECO:0007669"/>
    <property type="project" value="UniProtKB-EC"/>
</dbReference>
<feature type="binding site" evidence="7">
    <location>
        <position position="105"/>
    </location>
    <ligand>
        <name>Zn(2+)</name>
        <dbReference type="ChEBI" id="CHEBI:29105"/>
        <label>2</label>
    </ligand>
</feature>
<dbReference type="KEGG" id="bse:Bsel_0900"/>
<feature type="binding site" evidence="7">
    <location>
        <position position="205"/>
    </location>
    <ligand>
        <name>Zn(2+)</name>
        <dbReference type="ChEBI" id="CHEBI:29105"/>
        <label>1</label>
    </ligand>
</feature>
<dbReference type="CDD" id="cd03884">
    <property type="entry name" value="M20_bAS"/>
    <property type="match status" value="1"/>
</dbReference>
<dbReference type="GO" id="GO:0016813">
    <property type="term" value="F:hydrolase activity, acting on carbon-nitrogen (but not peptide) bonds, in linear amidines"/>
    <property type="evidence" value="ECO:0007669"/>
    <property type="project" value="InterPro"/>
</dbReference>
<dbReference type="Gene3D" id="3.30.70.360">
    <property type="match status" value="1"/>
</dbReference>
<dbReference type="Pfam" id="PF07687">
    <property type="entry name" value="M20_dimer"/>
    <property type="match status" value="1"/>
</dbReference>
<dbReference type="EMBL" id="CP001791">
    <property type="protein sequence ID" value="ADH98423.1"/>
    <property type="molecule type" value="Genomic_DNA"/>
</dbReference>
<evidence type="ECO:0000256" key="5">
    <source>
        <dbReference type="ARBA" id="ARBA00022801"/>
    </source>
</evidence>
<name>D6XZP9_BACIE</name>
<evidence type="ECO:0000256" key="3">
    <source>
        <dbReference type="ARBA" id="ARBA00011738"/>
    </source>
</evidence>
<feature type="binding site" evidence="7">
    <location>
        <position position="140"/>
    </location>
    <ligand>
        <name>Zn(2+)</name>
        <dbReference type="ChEBI" id="CHEBI:29105"/>
        <label>2</label>
    </ligand>
</feature>
<organism evidence="9 10">
    <name type="scientific">Bacillus selenitireducens (strain ATCC 700615 / DSM 15326 / MLS10)</name>
    <dbReference type="NCBI Taxonomy" id="439292"/>
    <lineage>
        <taxon>Bacteria</taxon>
        <taxon>Bacillati</taxon>
        <taxon>Bacillota</taxon>
        <taxon>Bacilli</taxon>
        <taxon>Bacillales</taxon>
        <taxon>Bacillaceae</taxon>
        <taxon>Salisediminibacterium</taxon>
    </lineage>
</organism>
<comment type="subunit">
    <text evidence="3">Homodimer.</text>
</comment>
<sequence length="428" mass="46617">MFDQLMRDYDPAHTHSGINGERLAARFDALSKIGLGEHGSCNRLSFSKEEQAAKEQVMAWMEEAGMTVWQDGANNVIGRIEGCESERIIMSGSHLDSVPQGGQFDGPLGVLSALEVAQAWTDEGYTPKKSYEVIVFTDEEGARFKSGLSGSQAMTGEWRREQKLSLTDDNGQSFEDVLRDNGLSLTTFASSKRDFSSVDAFVEVHIEQGKRLEQADLPVGVVQGIAGPSWLDVTFTGAAGHAGNTPMDDRKDALIAASQFISAIESLPSDYSDSAVATVGQLYVKPNGVNVIPGEVSLTVDIRDIHKESRDKLRDRIKSVADKIAERRGLGVTHKEVMYEDPVPVKDDFQQKAAKAVEHVTGKPAFFLPSGAGHDAMIIGKKTDIAMLFTRSKDGISHNPKEWSSLNDCVITVHALKHLLEELTADPA</sequence>
<protein>
    <submittedName>
        <fullName evidence="9">Amidase, hydantoinase/carbamoylase family</fullName>
        <ecNumber evidence="9">3.5.1.87</ecNumber>
    </submittedName>
</protein>
<keyword evidence="5 9" id="KW-0378">Hydrolase</keyword>
<evidence type="ECO:0000256" key="2">
    <source>
        <dbReference type="ARBA" id="ARBA00006153"/>
    </source>
</evidence>
<comment type="cofactor">
    <cofactor evidence="7">
        <name>Zn(2+)</name>
        <dbReference type="ChEBI" id="CHEBI:29105"/>
    </cofactor>
    <text evidence="7">Binds 2 Zn(2+) ions per subunit.</text>
</comment>
<dbReference type="Proteomes" id="UP000000271">
    <property type="component" value="Chromosome"/>
</dbReference>
<keyword evidence="4 7" id="KW-0479">Metal-binding</keyword>
<evidence type="ECO:0000259" key="8">
    <source>
        <dbReference type="Pfam" id="PF07687"/>
    </source>
</evidence>
<dbReference type="NCBIfam" id="TIGR01879">
    <property type="entry name" value="hydantase"/>
    <property type="match status" value="1"/>
</dbReference>
<dbReference type="PIRSF" id="PIRSF001235">
    <property type="entry name" value="Amidase_carbamoylase"/>
    <property type="match status" value="1"/>
</dbReference>
<evidence type="ECO:0000313" key="9">
    <source>
        <dbReference type="EMBL" id="ADH98423.1"/>
    </source>
</evidence>
<feature type="binding site" evidence="7">
    <location>
        <position position="398"/>
    </location>
    <ligand>
        <name>Zn(2+)</name>
        <dbReference type="ChEBI" id="CHEBI:29105"/>
        <label>2</label>
    </ligand>
</feature>
<evidence type="ECO:0000256" key="6">
    <source>
        <dbReference type="ARBA" id="ARBA00023211"/>
    </source>
</evidence>
<dbReference type="STRING" id="439292.Bsel_0900"/>